<accession>A0A8S5L759</accession>
<sequence length="93" mass="10201">MNNKQVCGECKLFANEDSLGNGWCEYHQKKVFCENEACQDGEVKGRDFSSRTCGECDAFCECSLGGSNAAVADDVACQYFDDTSLSQMKSTKL</sequence>
<dbReference type="EMBL" id="BK014648">
    <property type="protein sequence ID" value="DAD65740.1"/>
    <property type="molecule type" value="Genomic_DNA"/>
</dbReference>
<name>A0A8S5L759_9CAUD</name>
<evidence type="ECO:0000313" key="1">
    <source>
        <dbReference type="EMBL" id="DAD65740.1"/>
    </source>
</evidence>
<organism evidence="1">
    <name type="scientific">Siphoviridae sp. ctNiB4</name>
    <dbReference type="NCBI Taxonomy" id="2823575"/>
    <lineage>
        <taxon>Viruses</taxon>
        <taxon>Duplodnaviria</taxon>
        <taxon>Heunggongvirae</taxon>
        <taxon>Uroviricota</taxon>
        <taxon>Caudoviricetes</taxon>
    </lineage>
</organism>
<reference evidence="1" key="1">
    <citation type="journal article" date="2021" name="Proc. Natl. Acad. Sci. U.S.A.">
        <title>A Catalog of Tens of Thousands of Viruses from Human Metagenomes Reveals Hidden Associations with Chronic Diseases.</title>
        <authorList>
            <person name="Tisza M.J."/>
            <person name="Buck C.B."/>
        </authorList>
    </citation>
    <scope>NUCLEOTIDE SEQUENCE</scope>
    <source>
        <strain evidence="1">CtNiB4</strain>
    </source>
</reference>
<protein>
    <submittedName>
        <fullName evidence="1">High-potential iron protein ligated</fullName>
    </submittedName>
</protein>
<proteinExistence type="predicted"/>